<feature type="region of interest" description="Disordered" evidence="1">
    <location>
        <begin position="176"/>
        <end position="196"/>
    </location>
</feature>
<accession>A0A0F9MZN7</accession>
<dbReference type="AlphaFoldDB" id="A0A0F9MZN7"/>
<protein>
    <submittedName>
        <fullName evidence="2">Uncharacterized protein</fullName>
    </submittedName>
</protein>
<name>A0A0F9MZN7_9ZZZZ</name>
<gene>
    <name evidence="2" type="ORF">LCGC14_1323280</name>
</gene>
<feature type="compositionally biased region" description="Polar residues" evidence="1">
    <location>
        <begin position="1"/>
        <end position="10"/>
    </location>
</feature>
<evidence type="ECO:0000313" key="2">
    <source>
        <dbReference type="EMBL" id="KKM82070.1"/>
    </source>
</evidence>
<organism evidence="2">
    <name type="scientific">marine sediment metagenome</name>
    <dbReference type="NCBI Taxonomy" id="412755"/>
    <lineage>
        <taxon>unclassified sequences</taxon>
        <taxon>metagenomes</taxon>
        <taxon>ecological metagenomes</taxon>
    </lineage>
</organism>
<sequence length="196" mass="20862">MTAGQPTPQSAEHAKADPLARFNVEGLTVPRDEIRPGGPGKDGTPSLTRPKAIAAKGAKYRADVQAQMLRRVGAQFRRIDCDCVTSLREHRVGHRCATVSCWLLAGPVRAPSSLPHPPSSDMVGVKGCAMAETRWQANAWLLASGKSLSMFGHAMKSTKVPTVVVSASPFGRSRTISSRRAVKTHGLAPSGESGER</sequence>
<dbReference type="EMBL" id="LAZR01007920">
    <property type="protein sequence ID" value="KKM82070.1"/>
    <property type="molecule type" value="Genomic_DNA"/>
</dbReference>
<feature type="region of interest" description="Disordered" evidence="1">
    <location>
        <begin position="1"/>
        <end position="48"/>
    </location>
</feature>
<comment type="caution">
    <text evidence="2">The sequence shown here is derived from an EMBL/GenBank/DDBJ whole genome shotgun (WGS) entry which is preliminary data.</text>
</comment>
<evidence type="ECO:0000256" key="1">
    <source>
        <dbReference type="SAM" id="MobiDB-lite"/>
    </source>
</evidence>
<proteinExistence type="predicted"/>
<reference evidence="2" key="1">
    <citation type="journal article" date="2015" name="Nature">
        <title>Complex archaea that bridge the gap between prokaryotes and eukaryotes.</title>
        <authorList>
            <person name="Spang A."/>
            <person name="Saw J.H."/>
            <person name="Jorgensen S.L."/>
            <person name="Zaremba-Niedzwiedzka K."/>
            <person name="Martijn J."/>
            <person name="Lind A.E."/>
            <person name="van Eijk R."/>
            <person name="Schleper C."/>
            <person name="Guy L."/>
            <person name="Ettema T.J."/>
        </authorList>
    </citation>
    <scope>NUCLEOTIDE SEQUENCE</scope>
</reference>